<dbReference type="Pfam" id="PF00975">
    <property type="entry name" value="Thioesterase"/>
    <property type="match status" value="1"/>
</dbReference>
<comment type="caution">
    <text evidence="4">The sequence shown here is derived from an EMBL/GenBank/DDBJ whole genome shotgun (WGS) entry which is preliminary data.</text>
</comment>
<sequence length="1071" mass="115095">MTGAAQWFVSLGRPADAGPLLLCLPPAGAGPSSFRDWPAALPAGVGLAVLALPGREARITEPPAFDLDQVVEAVRQRADRPYAMYGHSMGGLLAFEVVRELRRRGAPLPSRLYLGGSRPPHLPKTLARFADLPDDEFLARIAELGGLPQGVRDLPELLDLILPALRSDFDWLNRYTYRPEAPVPVPLVCLAGTDDRDADPATMADWAGHTATGCTVRTIQGGHLFFAERAAEVAALVGTDLLAATGTAPTARAGTAPTARAGTATAVAPARVPTGRRTPVEERPLRPDPAAEHLIPLGSGGWRVWREGVLRAAGFPADGVLRLTAPELAAVADAHLDGTVTAAELLPVLGAAVAQTSKTIYDLAGDPLFREAVTWQNLNALTALDSVRRGGPDERSHDKRRAREQAIGRYWQRYTAKNDTIGFFGPICWAALTRRTPTTTMTAGPALVRRRMVAFEWRALAAFGDRIAADPAVRRWLPAGLHAPFRLADERRVSRPAAPPVVLSPAEAAVVARLDGRTPVVEIARHLVAEEPTARRGLRNVDNVYLLLDRLVERGLVWWGVSLPMSGAAEGRLREVIAGVGEADLRRAVEADFARLCAARDEVAAAAGDPDRLHPALRALHADFTELTGQSATHRPGETYAGRAVCYEDTVRDLDVTLGAAVLDTVAAPLDVLLRAARWLTVAIAEAYGVAFRGLYEELAAEAGDREVNFADFWYLAQGPLFGTGERPIDAVSAELATRFARLTGLDDDPAGDSRLMQLSAADLAARVDDLFPADRPGWSAGRIHSPDLQICAADVEEIDRGAATVVLGELHTAWATLDNSVFASGHDAPERLADWLATDLGPGRVRLLFPPSMPRHTARVTFALQHRTDVQLAFVPAPGADPRCVPITALRVRASGGELVVDGAGHGPWPLLEVFSELLSMHAADGFKLVTARPHTPRIVIDRLVAVRETWRTNIDESGLAGATGSLGRYLAVRRWRRSLGLPERVYVKLSTETKPCYVDLSSPMFASSLCAMVRAARQQAGGAAAILVSEALPGPEQAWVPDGQGRRYQSELRIQVVDPALPATMEVTR</sequence>
<accession>A0ABU5J968</accession>
<dbReference type="InterPro" id="IPR001031">
    <property type="entry name" value="Thioesterase"/>
</dbReference>
<organism evidence="4 5">
    <name type="scientific">Micromonospora sicca</name>
    <dbReference type="NCBI Taxonomy" id="2202420"/>
    <lineage>
        <taxon>Bacteria</taxon>
        <taxon>Bacillati</taxon>
        <taxon>Actinomycetota</taxon>
        <taxon>Actinomycetes</taxon>
        <taxon>Micromonosporales</taxon>
        <taxon>Micromonosporaceae</taxon>
        <taxon>Micromonospora</taxon>
    </lineage>
</organism>
<reference evidence="4 5" key="1">
    <citation type="submission" date="2023-12" db="EMBL/GenBank/DDBJ databases">
        <title>Micromonospora sp. nov., isolated from Atacama Desert.</title>
        <authorList>
            <person name="Carro L."/>
            <person name="Golinska P."/>
            <person name="Klenk H.-P."/>
            <person name="Goodfellow M."/>
        </authorList>
    </citation>
    <scope>NUCLEOTIDE SEQUENCE [LARGE SCALE GENOMIC DNA]</scope>
    <source>
        <strain evidence="4 5">4G53</strain>
    </source>
</reference>
<name>A0ABU5J968_9ACTN</name>
<dbReference type="PANTHER" id="PTHR11487:SF0">
    <property type="entry name" value="S-ACYL FATTY ACID SYNTHASE THIOESTERASE, MEDIUM CHAIN"/>
    <property type="match status" value="1"/>
</dbReference>
<keyword evidence="5" id="KW-1185">Reference proteome</keyword>
<dbReference type="InterPro" id="IPR029058">
    <property type="entry name" value="AB_hydrolase_fold"/>
</dbReference>
<comment type="similarity">
    <text evidence="1">Belongs to the thioesterase family.</text>
</comment>
<evidence type="ECO:0000313" key="5">
    <source>
        <dbReference type="Proteomes" id="UP001290101"/>
    </source>
</evidence>
<dbReference type="EMBL" id="JAXOTQ010000006">
    <property type="protein sequence ID" value="MDZ5489098.1"/>
    <property type="molecule type" value="Genomic_DNA"/>
</dbReference>
<dbReference type="RefSeq" id="WP_322439528.1">
    <property type="nucleotide sequence ID" value="NZ_JAXOTQ010000006.1"/>
</dbReference>
<feature type="domain" description="Lantibiotic dehydratase N-terminal" evidence="3">
    <location>
        <begin position="366"/>
        <end position="902"/>
    </location>
</feature>
<dbReference type="SUPFAM" id="SSF53474">
    <property type="entry name" value="alpha/beta-Hydrolases"/>
    <property type="match status" value="1"/>
</dbReference>
<dbReference type="Pfam" id="PF04738">
    <property type="entry name" value="Lant_dehydr_N"/>
    <property type="match status" value="1"/>
</dbReference>
<protein>
    <submittedName>
        <fullName evidence="4">Lantibiotic dehydratase</fullName>
    </submittedName>
</protein>
<dbReference type="Proteomes" id="UP001290101">
    <property type="component" value="Unassembled WGS sequence"/>
</dbReference>
<evidence type="ECO:0000256" key="1">
    <source>
        <dbReference type="ARBA" id="ARBA00007169"/>
    </source>
</evidence>
<evidence type="ECO:0000259" key="3">
    <source>
        <dbReference type="Pfam" id="PF04738"/>
    </source>
</evidence>
<evidence type="ECO:0000259" key="2">
    <source>
        <dbReference type="Pfam" id="PF00975"/>
    </source>
</evidence>
<feature type="domain" description="Thioesterase" evidence="2">
    <location>
        <begin position="21"/>
        <end position="236"/>
    </location>
</feature>
<dbReference type="InterPro" id="IPR006827">
    <property type="entry name" value="Lant_deHydtase_N"/>
</dbReference>
<evidence type="ECO:0000313" key="4">
    <source>
        <dbReference type="EMBL" id="MDZ5489098.1"/>
    </source>
</evidence>
<proteinExistence type="inferred from homology"/>
<gene>
    <name evidence="4" type="ORF">U2F25_06380</name>
</gene>
<dbReference type="PANTHER" id="PTHR11487">
    <property type="entry name" value="THIOESTERASE"/>
    <property type="match status" value="1"/>
</dbReference>
<dbReference type="InterPro" id="IPR012223">
    <property type="entry name" value="TEII"/>
</dbReference>
<dbReference type="Gene3D" id="3.40.50.1820">
    <property type="entry name" value="alpha/beta hydrolase"/>
    <property type="match status" value="1"/>
</dbReference>